<protein>
    <submittedName>
        <fullName evidence="3">Drug/metabolite transporter (DMT)-like permease</fullName>
    </submittedName>
</protein>
<keyword evidence="2" id="KW-0472">Membrane</keyword>
<feature type="transmembrane region" description="Helical" evidence="2">
    <location>
        <begin position="266"/>
        <end position="286"/>
    </location>
</feature>
<keyword evidence="4" id="KW-1185">Reference proteome</keyword>
<name>A0A7Y9JFM1_9ACTN</name>
<feature type="transmembrane region" description="Helical" evidence="2">
    <location>
        <begin position="171"/>
        <end position="188"/>
    </location>
</feature>
<dbReference type="AlphaFoldDB" id="A0A7Y9JFM1"/>
<dbReference type="SUPFAM" id="SSF103481">
    <property type="entry name" value="Multidrug resistance efflux transporter EmrE"/>
    <property type="match status" value="1"/>
</dbReference>
<reference evidence="3 4" key="1">
    <citation type="submission" date="2020-07" db="EMBL/GenBank/DDBJ databases">
        <title>Sequencing the genomes of 1000 actinobacteria strains.</title>
        <authorList>
            <person name="Klenk H.-P."/>
        </authorList>
    </citation>
    <scope>NUCLEOTIDE SEQUENCE [LARGE SCALE GENOMIC DNA]</scope>
    <source>
        <strain evidence="3 4">DSM 40398</strain>
    </source>
</reference>
<comment type="caution">
    <text evidence="3">The sequence shown here is derived from an EMBL/GenBank/DDBJ whole genome shotgun (WGS) entry which is preliminary data.</text>
</comment>
<feature type="transmembrane region" description="Helical" evidence="2">
    <location>
        <begin position="292"/>
        <end position="313"/>
    </location>
</feature>
<evidence type="ECO:0000313" key="4">
    <source>
        <dbReference type="Proteomes" id="UP000529783"/>
    </source>
</evidence>
<feature type="coiled-coil region" evidence="1">
    <location>
        <begin position="335"/>
        <end position="423"/>
    </location>
</feature>
<accession>A0A7Y9JFM1</accession>
<keyword evidence="2" id="KW-1133">Transmembrane helix</keyword>
<dbReference type="Proteomes" id="UP000529783">
    <property type="component" value="Unassembled WGS sequence"/>
</dbReference>
<keyword evidence="1" id="KW-0175">Coiled coil</keyword>
<sequence length="437" mass="46007">MTNKKSENRRYPWLGVALGGADRLSSASGKALLDARLIGANGLQVHQATALEATFGGLFLLLRIFLWKLTGKGGDDRPAAEMPARSRRILSLMTFGVIGTDKALLFAALSFIPFSVAGGMYYAVPLLIPVIAGFRSGSRGRAALLTLFAAGAALGVVLLVQRDGPAAGDGYLIGVICALGAGVLRTLYLPVTDRLIQGAGRFHTEKVIAWSTLSVGLVAGGIVMLTGGFTFLSWQVVMWAMLVGLLNNTLTRIIQMPARELAGDSVYAVFLTASPLIATLVGLAFLDTRLMPIQWAGVAVITVAAAAVAQMSFSLRDRSHAPLIELSSATPEAVLKHALDERAAVLETLERLTQEYGDCEKAVALAERKVAEARLAKARADAKKAAGSASKIRAEAGRLAAQAETAEAQQDAAEAAVRTAEEEVRLALLKSPDVSST</sequence>
<feature type="transmembrane region" description="Helical" evidence="2">
    <location>
        <begin position="208"/>
        <end position="230"/>
    </location>
</feature>
<feature type="transmembrane region" description="Helical" evidence="2">
    <location>
        <begin position="89"/>
        <end position="112"/>
    </location>
</feature>
<feature type="transmembrane region" description="Helical" evidence="2">
    <location>
        <begin position="118"/>
        <end position="135"/>
    </location>
</feature>
<gene>
    <name evidence="3" type="ORF">BJY14_002654</name>
</gene>
<feature type="transmembrane region" description="Helical" evidence="2">
    <location>
        <begin position="142"/>
        <end position="159"/>
    </location>
</feature>
<evidence type="ECO:0000313" key="3">
    <source>
        <dbReference type="EMBL" id="NYD46671.1"/>
    </source>
</evidence>
<keyword evidence="2" id="KW-0812">Transmembrane</keyword>
<proteinExistence type="predicted"/>
<dbReference type="InterPro" id="IPR037185">
    <property type="entry name" value="EmrE-like"/>
</dbReference>
<evidence type="ECO:0000256" key="2">
    <source>
        <dbReference type="SAM" id="Phobius"/>
    </source>
</evidence>
<evidence type="ECO:0000256" key="1">
    <source>
        <dbReference type="SAM" id="Coils"/>
    </source>
</evidence>
<dbReference type="EMBL" id="JACCBA010000001">
    <property type="protein sequence ID" value="NYD46671.1"/>
    <property type="molecule type" value="Genomic_DNA"/>
</dbReference>
<organism evidence="3 4">
    <name type="scientific">Actinomadura luteofluorescens</name>
    <dbReference type="NCBI Taxonomy" id="46163"/>
    <lineage>
        <taxon>Bacteria</taxon>
        <taxon>Bacillati</taxon>
        <taxon>Actinomycetota</taxon>
        <taxon>Actinomycetes</taxon>
        <taxon>Streptosporangiales</taxon>
        <taxon>Thermomonosporaceae</taxon>
        <taxon>Actinomadura</taxon>
    </lineage>
</organism>
<dbReference type="RefSeq" id="WP_179843889.1">
    <property type="nucleotide sequence ID" value="NZ_JACCBA010000001.1"/>
</dbReference>
<feature type="transmembrane region" description="Helical" evidence="2">
    <location>
        <begin position="236"/>
        <end position="254"/>
    </location>
</feature>